<dbReference type="SUPFAM" id="SSF50044">
    <property type="entry name" value="SH3-domain"/>
    <property type="match status" value="3"/>
</dbReference>
<feature type="domain" description="SH3" evidence="4">
    <location>
        <begin position="70"/>
        <end position="131"/>
    </location>
</feature>
<dbReference type="Pfam" id="PF00018">
    <property type="entry name" value="SH3_1"/>
    <property type="match status" value="1"/>
</dbReference>
<keyword evidence="1 2" id="KW-0728">SH3 domain</keyword>
<dbReference type="InterPro" id="IPR001452">
    <property type="entry name" value="SH3_domain"/>
</dbReference>
<accession>A0A1B6CJQ6</accession>
<feature type="non-terminal residue" evidence="5">
    <location>
        <position position="1"/>
    </location>
</feature>
<protein>
    <recommendedName>
        <fullName evidence="4">SH3 domain-containing protein</fullName>
    </recommendedName>
</protein>
<feature type="compositionally biased region" description="Low complexity" evidence="3">
    <location>
        <begin position="55"/>
        <end position="64"/>
    </location>
</feature>
<dbReference type="GO" id="GO:0007015">
    <property type="term" value="P:actin filament organization"/>
    <property type="evidence" value="ECO:0007669"/>
    <property type="project" value="TreeGrafter"/>
</dbReference>
<dbReference type="PRINTS" id="PR01887">
    <property type="entry name" value="SPECTRNALPHA"/>
</dbReference>
<dbReference type="PANTHER" id="PTHR14167">
    <property type="entry name" value="SH3 DOMAIN-CONTAINING"/>
    <property type="match status" value="1"/>
</dbReference>
<evidence type="ECO:0000259" key="4">
    <source>
        <dbReference type="PROSITE" id="PS50002"/>
    </source>
</evidence>
<dbReference type="CDD" id="cd11875">
    <property type="entry name" value="SH3_CD2AP-like_3"/>
    <property type="match status" value="1"/>
</dbReference>
<evidence type="ECO:0000313" key="5">
    <source>
        <dbReference type="EMBL" id="JAS13677.1"/>
    </source>
</evidence>
<dbReference type="PRINTS" id="PR00452">
    <property type="entry name" value="SH3DOMAIN"/>
</dbReference>
<feature type="domain" description="SH3" evidence="4">
    <location>
        <begin position="1"/>
        <end position="24"/>
    </location>
</feature>
<dbReference type="PANTHER" id="PTHR14167:SF92">
    <property type="entry name" value="CIN85 AND CD2AP RELATED, ISOFORM J"/>
    <property type="match status" value="1"/>
</dbReference>
<dbReference type="GO" id="GO:0016477">
    <property type="term" value="P:cell migration"/>
    <property type="evidence" value="ECO:0007669"/>
    <property type="project" value="TreeGrafter"/>
</dbReference>
<dbReference type="InterPro" id="IPR050384">
    <property type="entry name" value="Endophilin_SH3RF"/>
</dbReference>
<feature type="domain" description="SH3" evidence="4">
    <location>
        <begin position="177"/>
        <end position="211"/>
    </location>
</feature>
<dbReference type="AlphaFoldDB" id="A0A1B6CJQ6"/>
<dbReference type="Gene3D" id="2.30.30.40">
    <property type="entry name" value="SH3 Domains"/>
    <property type="match status" value="3"/>
</dbReference>
<evidence type="ECO:0000256" key="3">
    <source>
        <dbReference type="SAM" id="MobiDB-lite"/>
    </source>
</evidence>
<dbReference type="Pfam" id="PF14604">
    <property type="entry name" value="SH3_9"/>
    <property type="match status" value="1"/>
</dbReference>
<dbReference type="InterPro" id="IPR036028">
    <property type="entry name" value="SH3-like_dom_sf"/>
</dbReference>
<feature type="region of interest" description="Disordered" evidence="3">
    <location>
        <begin position="131"/>
        <end position="173"/>
    </location>
</feature>
<sequence>GWWKGRLRNKIGVFPSNFVAEISNETRESKPRNLSSSSLDEPAKPVNAMNHDEPSSSSVDADVPVLPPKPVKEMCRALFPYEPANDDELLLQKGDIITLLSRDGQDKGWWKGRLRNKIGVFPSNFVAEISNETRESKPRNLSSSSLDEPAKPVNAMNHDEPSSSSVDADVPVLPPKPVKEMCRALFPYEPANDDELLLQKGDIITLLSRDG</sequence>
<dbReference type="SMART" id="SM00326">
    <property type="entry name" value="SH3"/>
    <property type="match status" value="1"/>
</dbReference>
<evidence type="ECO:0000256" key="1">
    <source>
        <dbReference type="ARBA" id="ARBA00022443"/>
    </source>
</evidence>
<proteinExistence type="predicted"/>
<evidence type="ECO:0000256" key="2">
    <source>
        <dbReference type="PROSITE-ProRule" id="PRU00192"/>
    </source>
</evidence>
<feature type="non-terminal residue" evidence="5">
    <location>
        <position position="211"/>
    </location>
</feature>
<feature type="compositionally biased region" description="Low complexity" evidence="3">
    <location>
        <begin position="162"/>
        <end position="171"/>
    </location>
</feature>
<organism evidence="5">
    <name type="scientific">Clastoptera arizonana</name>
    <name type="common">Arizona spittle bug</name>
    <dbReference type="NCBI Taxonomy" id="38151"/>
    <lineage>
        <taxon>Eukaryota</taxon>
        <taxon>Metazoa</taxon>
        <taxon>Ecdysozoa</taxon>
        <taxon>Arthropoda</taxon>
        <taxon>Hexapoda</taxon>
        <taxon>Insecta</taxon>
        <taxon>Pterygota</taxon>
        <taxon>Neoptera</taxon>
        <taxon>Paraneoptera</taxon>
        <taxon>Hemiptera</taxon>
        <taxon>Auchenorrhyncha</taxon>
        <taxon>Cercopoidea</taxon>
        <taxon>Clastopteridae</taxon>
        <taxon>Clastoptera</taxon>
    </lineage>
</organism>
<gene>
    <name evidence="5" type="ORF">g.19265</name>
</gene>
<dbReference type="GO" id="GO:0016192">
    <property type="term" value="P:vesicle-mediated transport"/>
    <property type="evidence" value="ECO:0007669"/>
    <property type="project" value="UniProtKB-ARBA"/>
</dbReference>
<dbReference type="PROSITE" id="PS50002">
    <property type="entry name" value="SH3"/>
    <property type="match status" value="3"/>
</dbReference>
<dbReference type="FunFam" id="2.30.30.40:FF:000072">
    <property type="entry name" value="Unconventional Myosin IB"/>
    <property type="match status" value="1"/>
</dbReference>
<reference evidence="5" key="1">
    <citation type="submission" date="2015-12" db="EMBL/GenBank/DDBJ databases">
        <title>De novo transcriptome assembly of four potential Pierce s Disease insect vectors from Arizona vineyards.</title>
        <authorList>
            <person name="Tassone E.E."/>
        </authorList>
    </citation>
    <scope>NUCLEOTIDE SEQUENCE</scope>
</reference>
<name>A0A1B6CJQ6_9HEMI</name>
<feature type="region of interest" description="Disordered" evidence="3">
    <location>
        <begin position="22"/>
        <end position="66"/>
    </location>
</feature>
<dbReference type="EMBL" id="GEDC01023621">
    <property type="protein sequence ID" value="JAS13677.1"/>
    <property type="molecule type" value="Transcribed_RNA"/>
</dbReference>